<dbReference type="InterPro" id="IPR011652">
    <property type="entry name" value="MORN_2"/>
</dbReference>
<protein>
    <recommendedName>
        <fullName evidence="4">Toxin-antitoxin system YwqK family antitoxin</fullName>
    </recommendedName>
</protein>
<evidence type="ECO:0000313" key="2">
    <source>
        <dbReference type="EMBL" id="NMH27880.1"/>
    </source>
</evidence>
<dbReference type="PANTHER" id="PTHR33706:SF1">
    <property type="entry name" value="TPR REPEAT PROTEIN"/>
    <property type="match status" value="1"/>
</dbReference>
<dbReference type="Proteomes" id="UP000712080">
    <property type="component" value="Unassembled WGS sequence"/>
</dbReference>
<feature type="chain" id="PRO_5037317575" description="Toxin-antitoxin system YwqK family antitoxin" evidence="1">
    <location>
        <begin position="20"/>
        <end position="241"/>
    </location>
</feature>
<reference evidence="2" key="1">
    <citation type="submission" date="2020-02" db="EMBL/GenBank/DDBJ databases">
        <title>Flavobacterium sp. genome.</title>
        <authorList>
            <person name="Jung H.S."/>
            <person name="Baek J.H."/>
            <person name="Jeon C.O."/>
        </authorList>
    </citation>
    <scope>NUCLEOTIDE SEQUENCE</scope>
    <source>
        <strain evidence="2">SE-s28</strain>
    </source>
</reference>
<sequence length="241" mass="27577">MKSIFFHLTLLLCTLLTSAQTNQTDANGKKHGLWKGIYEGSNRPRYEGTFDHGKETGTFKYFDDTKEGKVVATREFRPDGSAYNIFFDQKGNKVSEGLLVNKLYEGDWKYYHEASKDVMTLEKYKSGKLNGIRTVYYKSGKVAETAEYKDGKRNGPYRKFAEDKDSTPLEEVTYLNGQVEGDAVYYNPDGTIASKGKYVNGEKKGTWEFYRDGKLFKKEKYPLNKKFIKTPRANESDVLGN</sequence>
<comment type="caution">
    <text evidence="2">The sequence shown here is derived from an EMBL/GenBank/DDBJ whole genome shotgun (WGS) entry which is preliminary data.</text>
</comment>
<dbReference type="PANTHER" id="PTHR33706">
    <property type="entry name" value="MORN VARIANT REPEAT PROTEIN"/>
    <property type="match status" value="1"/>
</dbReference>
<dbReference type="RefSeq" id="WP_169526951.1">
    <property type="nucleotide sequence ID" value="NZ_JAAMPU010000103.1"/>
</dbReference>
<name>A0A972FME0_9FLAO</name>
<evidence type="ECO:0008006" key="4">
    <source>
        <dbReference type="Google" id="ProtNLM"/>
    </source>
</evidence>
<feature type="signal peptide" evidence="1">
    <location>
        <begin position="1"/>
        <end position="19"/>
    </location>
</feature>
<dbReference type="Pfam" id="PF07661">
    <property type="entry name" value="MORN_2"/>
    <property type="match status" value="2"/>
</dbReference>
<proteinExistence type="predicted"/>
<keyword evidence="3" id="KW-1185">Reference proteome</keyword>
<evidence type="ECO:0000256" key="1">
    <source>
        <dbReference type="SAM" id="SignalP"/>
    </source>
</evidence>
<keyword evidence="1" id="KW-0732">Signal</keyword>
<dbReference type="AlphaFoldDB" id="A0A972FME0"/>
<evidence type="ECO:0000313" key="3">
    <source>
        <dbReference type="Proteomes" id="UP000712080"/>
    </source>
</evidence>
<dbReference type="Gene3D" id="3.90.930.1">
    <property type="match status" value="1"/>
</dbReference>
<gene>
    <name evidence="2" type="ORF">G6047_07540</name>
</gene>
<dbReference type="EMBL" id="JAAMPU010000103">
    <property type="protein sequence ID" value="NMH27880.1"/>
    <property type="molecule type" value="Genomic_DNA"/>
</dbReference>
<organism evidence="2 3">
    <name type="scientific">Flavobacterium silvaticum</name>
    <dbReference type="NCBI Taxonomy" id="1852020"/>
    <lineage>
        <taxon>Bacteria</taxon>
        <taxon>Pseudomonadati</taxon>
        <taxon>Bacteroidota</taxon>
        <taxon>Flavobacteriia</taxon>
        <taxon>Flavobacteriales</taxon>
        <taxon>Flavobacteriaceae</taxon>
        <taxon>Flavobacterium</taxon>
    </lineage>
</organism>
<dbReference type="Gene3D" id="2.20.110.10">
    <property type="entry name" value="Histone H3 K4-specific methyltransferase SET7/9 N-terminal domain"/>
    <property type="match status" value="1"/>
</dbReference>
<dbReference type="SUPFAM" id="SSF82185">
    <property type="entry name" value="Histone H3 K4-specific methyltransferase SET7/9 N-terminal domain"/>
    <property type="match status" value="1"/>
</dbReference>
<accession>A0A972FME0</accession>